<evidence type="ECO:0000256" key="2">
    <source>
        <dbReference type="SAM" id="SignalP"/>
    </source>
</evidence>
<protein>
    <submittedName>
        <fullName evidence="4">Uncharacterized protein LOC112456859</fullName>
    </submittedName>
</protein>
<evidence type="ECO:0000313" key="3">
    <source>
        <dbReference type="Proteomes" id="UP000504618"/>
    </source>
</evidence>
<reference evidence="4" key="1">
    <citation type="submission" date="2025-08" db="UniProtKB">
        <authorList>
            <consortium name="RefSeq"/>
        </authorList>
    </citation>
    <scope>IDENTIFICATION</scope>
    <source>
        <tissue evidence="4">Whole body</tissue>
    </source>
</reference>
<name>A0A6J1Q1N6_9HYME</name>
<dbReference type="Proteomes" id="UP000504618">
    <property type="component" value="Unplaced"/>
</dbReference>
<sequence>MELRAFRLFVTCYLTCILCRNAIGGSTNKVFPSINNVFESDVVRMSERGNTQIERSIETETRPDGITLKNDWLKLETPLVEDLSMKIRNLNDFKIAECSRYCIEELGTGKGFEDINLVLSFADQNGEDHFSLENSSNLRISRHVSINDTNSTILDYCQIYLNLDCDIANIERNLVIRNDEFYSNSKLSRQNIEIFKNYFSNTIPKFSKIVHRINLSGYTESNFQTDVNVTGIAINILGNLTRAVLITPMYTNRVERPRIVMSLGSTYNTKGVAIGARNVPDRWCLKLTGVENSKYNFDVTAYYGANEEDNMKDDIIDPNFTSEINKNENMYEILDEKRITTQSKESAIINKTKLELNEETLKNTHKNNNSDSHLISSTINGKQKFIFERSAEIVDSRRNNDEIMADDFSDISLSSRESTATIDKNIINFVLHNNSLMSYGEFKILPNVSNINIMKEQKIQSRSSEVASLNEDIDAKMISVSETVPMQIAEKNSDESEFSTINEEPFERRKIMLELNPNSKLIAAPGTTHRIFFDAMNNCALPVRYVIRARSSPFRVYNVQPMYMWLYPRQTNRVAVDILVPLSSQDTVNTLTVEIVGTEISEKTVYVYVQNAFSKTFDTNVKPKIEYSFNSNCAGKQSKDRCEKTFWSADITAEAYDSGLKRVISIPSGIYPRTKYISGTKDRITFYYLSTCCTTTAVITAIDVFENQHTRTINVNEWDNLEQGEIAAIVLGALLLLFLIILLVIAIVYCVRKRNSHDLPYTQRYGSRQPPARSERTSF</sequence>
<accession>A0A6J1Q1N6</accession>
<organism evidence="3 4">
    <name type="scientific">Temnothorax curvispinosus</name>
    <dbReference type="NCBI Taxonomy" id="300111"/>
    <lineage>
        <taxon>Eukaryota</taxon>
        <taxon>Metazoa</taxon>
        <taxon>Ecdysozoa</taxon>
        <taxon>Arthropoda</taxon>
        <taxon>Hexapoda</taxon>
        <taxon>Insecta</taxon>
        <taxon>Pterygota</taxon>
        <taxon>Neoptera</taxon>
        <taxon>Endopterygota</taxon>
        <taxon>Hymenoptera</taxon>
        <taxon>Apocrita</taxon>
        <taxon>Aculeata</taxon>
        <taxon>Formicoidea</taxon>
        <taxon>Formicidae</taxon>
        <taxon>Myrmicinae</taxon>
        <taxon>Temnothorax</taxon>
    </lineage>
</organism>
<feature type="transmembrane region" description="Helical" evidence="1">
    <location>
        <begin position="726"/>
        <end position="751"/>
    </location>
</feature>
<dbReference type="AlphaFoldDB" id="A0A6J1Q1N6"/>
<keyword evidence="1" id="KW-1133">Transmembrane helix</keyword>
<evidence type="ECO:0000256" key="1">
    <source>
        <dbReference type="SAM" id="Phobius"/>
    </source>
</evidence>
<feature type="chain" id="PRO_5027004164" evidence="2">
    <location>
        <begin position="25"/>
        <end position="779"/>
    </location>
</feature>
<gene>
    <name evidence="4" type="primary">LOC112456859</name>
</gene>
<proteinExistence type="predicted"/>
<dbReference type="OrthoDB" id="6610237at2759"/>
<keyword evidence="1" id="KW-0812">Transmembrane</keyword>
<keyword evidence="2" id="KW-0732">Signal</keyword>
<evidence type="ECO:0000313" key="4">
    <source>
        <dbReference type="RefSeq" id="XP_024875391.1"/>
    </source>
</evidence>
<keyword evidence="1" id="KW-0472">Membrane</keyword>
<dbReference type="GeneID" id="112456859"/>
<keyword evidence="3" id="KW-1185">Reference proteome</keyword>
<dbReference type="RefSeq" id="XP_024875391.1">
    <property type="nucleotide sequence ID" value="XM_025019623.1"/>
</dbReference>
<feature type="signal peptide" evidence="2">
    <location>
        <begin position="1"/>
        <end position="24"/>
    </location>
</feature>